<feature type="region of interest" description="Disordered" evidence="1">
    <location>
        <begin position="62"/>
        <end position="81"/>
    </location>
</feature>
<evidence type="ECO:0000256" key="1">
    <source>
        <dbReference type="SAM" id="MobiDB-lite"/>
    </source>
</evidence>
<dbReference type="GeneID" id="118877374"/>
<sequence length="148" mass="17849">MSSKFNVCRWMLLILGIFCLLDSSSGYCSLERMKKFAMEACEHLFQQDEGARRERRSVENHHHLNRLGHGKTHNKHHHIRRSSYPMGGYLKVTLEHFNRLSEMEIFPRYKPNNPHHEKKQRFKRDHSSRSYNNIPYCCFNQCEEEFFC</sequence>
<evidence type="ECO:0000256" key="2">
    <source>
        <dbReference type="SAM" id="SignalP"/>
    </source>
</evidence>
<evidence type="ECO:0000313" key="4">
    <source>
        <dbReference type="RefSeq" id="XP_036671805.1"/>
    </source>
</evidence>
<feature type="compositionally biased region" description="Basic residues" evidence="1">
    <location>
        <begin position="63"/>
        <end position="81"/>
    </location>
</feature>
<dbReference type="Proteomes" id="UP001652628">
    <property type="component" value="Chromosome 3"/>
</dbReference>
<keyword evidence="2" id="KW-0732">Signal</keyword>
<feature type="signal peptide" evidence="2">
    <location>
        <begin position="1"/>
        <end position="26"/>
    </location>
</feature>
<protein>
    <submittedName>
        <fullName evidence="4">Uncharacterized protein Ilp8</fullName>
    </submittedName>
</protein>
<reference evidence="4" key="1">
    <citation type="submission" date="2025-08" db="UniProtKB">
        <authorList>
            <consortium name="RefSeq"/>
        </authorList>
    </citation>
    <scope>IDENTIFICATION</scope>
</reference>
<proteinExistence type="predicted"/>
<feature type="region of interest" description="Disordered" evidence="1">
    <location>
        <begin position="108"/>
        <end position="127"/>
    </location>
</feature>
<evidence type="ECO:0000313" key="3">
    <source>
        <dbReference type="Proteomes" id="UP001652628"/>
    </source>
</evidence>
<feature type="chain" id="PRO_5044280351" evidence="2">
    <location>
        <begin position="27"/>
        <end position="148"/>
    </location>
</feature>
<gene>
    <name evidence="4" type="primary">Ilp8</name>
</gene>
<feature type="compositionally biased region" description="Basic residues" evidence="1">
    <location>
        <begin position="116"/>
        <end position="126"/>
    </location>
</feature>
<organism evidence="3 4">
    <name type="scientific">Drosophila suzukii</name>
    <name type="common">Spotted-wing drosophila fruit fly</name>
    <dbReference type="NCBI Taxonomy" id="28584"/>
    <lineage>
        <taxon>Eukaryota</taxon>
        <taxon>Metazoa</taxon>
        <taxon>Ecdysozoa</taxon>
        <taxon>Arthropoda</taxon>
        <taxon>Hexapoda</taxon>
        <taxon>Insecta</taxon>
        <taxon>Pterygota</taxon>
        <taxon>Neoptera</taxon>
        <taxon>Endopterygota</taxon>
        <taxon>Diptera</taxon>
        <taxon>Brachycera</taxon>
        <taxon>Muscomorpha</taxon>
        <taxon>Ephydroidea</taxon>
        <taxon>Drosophilidae</taxon>
        <taxon>Drosophila</taxon>
        <taxon>Sophophora</taxon>
    </lineage>
</organism>
<dbReference type="CTD" id="39909"/>
<name>A0AB40A565_DROSZ</name>
<keyword evidence="3" id="KW-1185">Reference proteome</keyword>
<dbReference type="AlphaFoldDB" id="A0AB40A565"/>
<dbReference type="RefSeq" id="XP_036671805.1">
    <property type="nucleotide sequence ID" value="XM_036815910.3"/>
</dbReference>
<accession>A0AB40A565</accession>